<evidence type="ECO:0000313" key="2">
    <source>
        <dbReference type="EMBL" id="SDF49269.1"/>
    </source>
</evidence>
<proteinExistence type="predicted"/>
<dbReference type="Proteomes" id="UP000199415">
    <property type="component" value="Unassembled WGS sequence"/>
</dbReference>
<dbReference type="EMBL" id="FNCE01000001">
    <property type="protein sequence ID" value="SDF49269.1"/>
    <property type="molecule type" value="Genomic_DNA"/>
</dbReference>
<name>A0A1G7LJZ2_9PROT</name>
<feature type="chain" id="PRO_5011792638" description="Osmotically inducible lipoprotein OsmB" evidence="1">
    <location>
        <begin position="21"/>
        <end position="49"/>
    </location>
</feature>
<evidence type="ECO:0008006" key="4">
    <source>
        <dbReference type="Google" id="ProtNLM"/>
    </source>
</evidence>
<dbReference type="AlphaFoldDB" id="A0A1G7LJZ2"/>
<reference evidence="2 3" key="1">
    <citation type="submission" date="2016-10" db="EMBL/GenBank/DDBJ databases">
        <authorList>
            <person name="de Groot N.N."/>
        </authorList>
    </citation>
    <scope>NUCLEOTIDE SEQUENCE [LARGE SCALE GENOMIC DNA]</scope>
    <source>
        <strain evidence="2 3">DSM 25584</strain>
    </source>
</reference>
<protein>
    <recommendedName>
        <fullName evidence="4">Osmotically inducible lipoprotein OsmB</fullName>
    </recommendedName>
</protein>
<dbReference type="RefSeq" id="WP_176758460.1">
    <property type="nucleotide sequence ID" value="NZ_FNCE01000001.1"/>
</dbReference>
<sequence length="49" mass="4937">MKRLGALVCVVLMTGALVSACSTREVLSGAAGAGAGYIVGKEVHEDDDD</sequence>
<keyword evidence="3" id="KW-1185">Reference proteome</keyword>
<feature type="signal peptide" evidence="1">
    <location>
        <begin position="1"/>
        <end position="20"/>
    </location>
</feature>
<evidence type="ECO:0000313" key="3">
    <source>
        <dbReference type="Proteomes" id="UP000199415"/>
    </source>
</evidence>
<organism evidence="2 3">
    <name type="scientific">Limimonas halophila</name>
    <dbReference type="NCBI Taxonomy" id="1082479"/>
    <lineage>
        <taxon>Bacteria</taxon>
        <taxon>Pseudomonadati</taxon>
        <taxon>Pseudomonadota</taxon>
        <taxon>Alphaproteobacteria</taxon>
        <taxon>Rhodospirillales</taxon>
        <taxon>Rhodovibrionaceae</taxon>
        <taxon>Limimonas</taxon>
    </lineage>
</organism>
<evidence type="ECO:0000256" key="1">
    <source>
        <dbReference type="SAM" id="SignalP"/>
    </source>
</evidence>
<gene>
    <name evidence="2" type="ORF">SAMN05216241_101262</name>
</gene>
<accession>A0A1G7LJZ2</accession>
<dbReference type="PROSITE" id="PS51257">
    <property type="entry name" value="PROKAR_LIPOPROTEIN"/>
    <property type="match status" value="1"/>
</dbReference>
<keyword evidence="1" id="KW-0732">Signal</keyword>